<evidence type="ECO:0000313" key="1">
    <source>
        <dbReference type="EMBL" id="CAG8670891.1"/>
    </source>
</evidence>
<protein>
    <submittedName>
        <fullName evidence="1">5708_t:CDS:1</fullName>
    </submittedName>
</protein>
<dbReference type="EMBL" id="CAJVPV010012547">
    <property type="protein sequence ID" value="CAG8670891.1"/>
    <property type="molecule type" value="Genomic_DNA"/>
</dbReference>
<sequence>MPTDLHGRYAKLRPPCTMATVHGVQLSFMIGTITIEDATPDDSDKAVDGRDGKHQSFRKLIGWLMRTIVFISNSELEAQFMILACYLVHHHPQREVDPQPHSHSVRLLELLKIAERTFNRNWGIRFAEKRFESDNLVYSRSLKID</sequence>
<proteinExistence type="predicted"/>
<organism evidence="1 2">
    <name type="scientific">Acaulospora morrowiae</name>
    <dbReference type="NCBI Taxonomy" id="94023"/>
    <lineage>
        <taxon>Eukaryota</taxon>
        <taxon>Fungi</taxon>
        <taxon>Fungi incertae sedis</taxon>
        <taxon>Mucoromycota</taxon>
        <taxon>Glomeromycotina</taxon>
        <taxon>Glomeromycetes</taxon>
        <taxon>Diversisporales</taxon>
        <taxon>Acaulosporaceae</taxon>
        <taxon>Acaulospora</taxon>
    </lineage>
</organism>
<keyword evidence="2" id="KW-1185">Reference proteome</keyword>
<comment type="caution">
    <text evidence="1">The sequence shown here is derived from an EMBL/GenBank/DDBJ whole genome shotgun (WGS) entry which is preliminary data.</text>
</comment>
<name>A0A9N9EAQ9_9GLOM</name>
<dbReference type="Proteomes" id="UP000789342">
    <property type="component" value="Unassembled WGS sequence"/>
</dbReference>
<evidence type="ECO:0000313" key="2">
    <source>
        <dbReference type="Proteomes" id="UP000789342"/>
    </source>
</evidence>
<dbReference type="AlphaFoldDB" id="A0A9N9EAQ9"/>
<reference evidence="1" key="1">
    <citation type="submission" date="2021-06" db="EMBL/GenBank/DDBJ databases">
        <authorList>
            <person name="Kallberg Y."/>
            <person name="Tangrot J."/>
            <person name="Rosling A."/>
        </authorList>
    </citation>
    <scope>NUCLEOTIDE SEQUENCE</scope>
    <source>
        <strain evidence="1">CL551</strain>
    </source>
</reference>
<gene>
    <name evidence="1" type="ORF">AMORRO_LOCUS10819</name>
</gene>
<accession>A0A9N9EAQ9</accession>